<organism evidence="1">
    <name type="scientific">marine metagenome</name>
    <dbReference type="NCBI Taxonomy" id="408172"/>
    <lineage>
        <taxon>unclassified sequences</taxon>
        <taxon>metagenomes</taxon>
        <taxon>ecological metagenomes</taxon>
    </lineage>
</organism>
<evidence type="ECO:0000313" key="1">
    <source>
        <dbReference type="EMBL" id="SVC01907.1"/>
    </source>
</evidence>
<gene>
    <name evidence="1" type="ORF">METZ01_LOCUS254761</name>
</gene>
<name>A0A382IRT4_9ZZZZ</name>
<dbReference type="AlphaFoldDB" id="A0A382IRT4"/>
<accession>A0A382IRT4</accession>
<proteinExistence type="predicted"/>
<feature type="non-terminal residue" evidence="1">
    <location>
        <position position="345"/>
    </location>
</feature>
<protein>
    <submittedName>
        <fullName evidence="1">Uncharacterized protein</fullName>
    </submittedName>
</protein>
<dbReference type="EMBL" id="UINC01068927">
    <property type="protein sequence ID" value="SVC01907.1"/>
    <property type="molecule type" value="Genomic_DNA"/>
</dbReference>
<sequence length="345" mass="39011">MMIQRSRLQPCAFLLLLTIGLGEDSVAAAKRTAAVQAREEIPEELLLDVGIEVFDPGLSQDQRADEGKGVFSELRKAEARYMAYLLKNTLESTGQWGAVRVLPRGVGTTDVRVSARIRRSTGYKLELRAQIVDATGRQWKSRKYREEAYGRAYDDRAVSAGDPYQHLYNRIANDMLAARDNLSENDIVKIRTVTRLQFAADLAPAVYGDYLKTNRKGKVKISRLPSDDDPMMQRVALIRERDYMFVDLLNEHYAGFYTRMGTSYDEWRKYSYDEERSLLKQRKESNKLKWIGAILIAGGLLLGDDDTRAERAAKEAAIYGGVMTIASGIEKGKESQIHIEALKEL</sequence>
<reference evidence="1" key="1">
    <citation type="submission" date="2018-05" db="EMBL/GenBank/DDBJ databases">
        <authorList>
            <person name="Lanie J.A."/>
            <person name="Ng W.-L."/>
            <person name="Kazmierczak K.M."/>
            <person name="Andrzejewski T.M."/>
            <person name="Davidsen T.M."/>
            <person name="Wayne K.J."/>
            <person name="Tettelin H."/>
            <person name="Glass J.I."/>
            <person name="Rusch D."/>
            <person name="Podicherti R."/>
            <person name="Tsui H.-C.T."/>
            <person name="Winkler M.E."/>
        </authorList>
    </citation>
    <scope>NUCLEOTIDE SEQUENCE</scope>
</reference>